<evidence type="ECO:0000313" key="2">
    <source>
        <dbReference type="Proteomes" id="UP000244338"/>
    </source>
</evidence>
<comment type="caution">
    <text evidence="1">The sequence shown here is derived from an EMBL/GenBank/DDBJ whole genome shotgun (WGS) entry which is preliminary data.</text>
</comment>
<proteinExistence type="predicted"/>
<accession>A0A2R6XYK0</accession>
<organism evidence="1 2">
    <name type="scientific">Candidatus Carbonibacillus altaicus</name>
    <dbReference type="NCBI Taxonomy" id="2163959"/>
    <lineage>
        <taxon>Bacteria</taxon>
        <taxon>Bacillati</taxon>
        <taxon>Bacillota</taxon>
        <taxon>Bacilli</taxon>
        <taxon>Bacillales</taxon>
        <taxon>Candidatus Carbonibacillus</taxon>
    </lineage>
</organism>
<dbReference type="AlphaFoldDB" id="A0A2R6XYK0"/>
<gene>
    <name evidence="1" type="ORF">BSOLF_1954</name>
</gene>
<reference evidence="2" key="1">
    <citation type="journal article" date="2018" name="Sci. Rep.">
        <title>Lignite coal burning seam in the remote Altai Mountains harbors a hydrogen-driven thermophilic microbial community.</title>
        <authorList>
            <person name="Kadnikov V.V."/>
            <person name="Mardanov A.V."/>
            <person name="Ivasenko D.A."/>
            <person name="Antsiferov D.V."/>
            <person name="Beletsky A.V."/>
            <person name="Karnachuk O.V."/>
            <person name="Ravin N.V."/>
        </authorList>
    </citation>
    <scope>NUCLEOTIDE SEQUENCE [LARGE SCALE GENOMIC DNA]</scope>
</reference>
<dbReference type="EMBL" id="PEBX01000108">
    <property type="protein sequence ID" value="PTQ55495.1"/>
    <property type="molecule type" value="Genomic_DNA"/>
</dbReference>
<name>A0A2R6XYK0_9BACL</name>
<sequence length="38" mass="4445">MYGFFLSASHDMIMIGTVLQNFYHSKEGSADEKDFDRR</sequence>
<evidence type="ECO:0000313" key="1">
    <source>
        <dbReference type="EMBL" id="PTQ55495.1"/>
    </source>
</evidence>
<dbReference type="Proteomes" id="UP000244338">
    <property type="component" value="Unassembled WGS sequence"/>
</dbReference>
<protein>
    <submittedName>
        <fullName evidence="1">Uncharacterized protein</fullName>
    </submittedName>
</protein>